<reference evidence="1" key="1">
    <citation type="submission" date="2022-11" db="EMBL/GenBank/DDBJ databases">
        <title>Chromosomal genome sequence assembly and mating type (MAT) locus characterization of the leprose asexual lichenized fungus Lepraria neglecta (Nyl.) Erichsen.</title>
        <authorList>
            <person name="Allen J.L."/>
            <person name="Pfeffer B."/>
        </authorList>
    </citation>
    <scope>NUCLEOTIDE SEQUENCE</scope>
    <source>
        <strain evidence="1">Allen 5258</strain>
    </source>
</reference>
<dbReference type="CDD" id="cd10170">
    <property type="entry name" value="ASKHA_NBD_HSP70"/>
    <property type="match status" value="1"/>
</dbReference>
<dbReference type="EMBL" id="JASNWA010000003">
    <property type="protein sequence ID" value="KAK3178856.1"/>
    <property type="molecule type" value="Genomic_DNA"/>
</dbReference>
<organism evidence="1 2">
    <name type="scientific">Lepraria neglecta</name>
    <dbReference type="NCBI Taxonomy" id="209136"/>
    <lineage>
        <taxon>Eukaryota</taxon>
        <taxon>Fungi</taxon>
        <taxon>Dikarya</taxon>
        <taxon>Ascomycota</taxon>
        <taxon>Pezizomycotina</taxon>
        <taxon>Lecanoromycetes</taxon>
        <taxon>OSLEUM clade</taxon>
        <taxon>Lecanoromycetidae</taxon>
        <taxon>Lecanorales</taxon>
        <taxon>Lecanorineae</taxon>
        <taxon>Stereocaulaceae</taxon>
        <taxon>Lepraria</taxon>
    </lineage>
</organism>
<dbReference type="PANTHER" id="PTHR14187:SF82">
    <property type="entry name" value="FAMILY CHAPERONE, PUTATIVE (AFU_ORTHOLOGUE AFUA_7G08575)-RELATED"/>
    <property type="match status" value="1"/>
</dbReference>
<comment type="caution">
    <text evidence="1">The sequence shown here is derived from an EMBL/GenBank/DDBJ whole genome shotgun (WGS) entry which is preliminary data.</text>
</comment>
<protein>
    <submittedName>
        <fullName evidence="1">Uncharacterized protein</fullName>
    </submittedName>
</protein>
<dbReference type="Gene3D" id="3.30.420.40">
    <property type="match status" value="1"/>
</dbReference>
<evidence type="ECO:0000313" key="2">
    <source>
        <dbReference type="Proteomes" id="UP001276659"/>
    </source>
</evidence>
<proteinExistence type="predicted"/>
<gene>
    <name evidence="1" type="ORF">OEA41_000993</name>
</gene>
<accession>A0AAE0DQ04</accession>
<dbReference type="PANTHER" id="PTHR14187">
    <property type="entry name" value="ALPHA KINASE/ELONGATION FACTOR 2 KINASE"/>
    <property type="match status" value="1"/>
</dbReference>
<name>A0AAE0DQ04_9LECA</name>
<keyword evidence="2" id="KW-1185">Reference proteome</keyword>
<dbReference type="AlphaFoldDB" id="A0AAE0DQ04"/>
<evidence type="ECO:0000313" key="1">
    <source>
        <dbReference type="EMBL" id="KAK3178856.1"/>
    </source>
</evidence>
<dbReference type="SUPFAM" id="SSF53067">
    <property type="entry name" value="Actin-like ATPase domain"/>
    <property type="match status" value="2"/>
</dbReference>
<dbReference type="InterPro" id="IPR043129">
    <property type="entry name" value="ATPase_NBD"/>
</dbReference>
<sequence>MSRRTRDGSVAPSVFSMENEPSDRTILVAVDFIDDEGPRHQWFKLELDPSQSNVISDIARQFPARNALPPRYNADVKKLVTDYLTALREHAERFLQLKLPQAALRSTAIEVHVKSEAYWSPNRAPAVWSDAAQAKTRECAERAGMGRGDRLQIISEPEAAAIYTLDALDPHDVKIGDTFVLCDAGGGTVDLISYTVSALKPMLSVDEAASGTGSLCGSTYLNRIFEQYVIARFGENDGWDDEVIEDVSNHMSATMEIKAYNPRRRSVSKNWSVLASARLKPHAKLKHIIDEEEIHRKSR</sequence>
<dbReference type="Proteomes" id="UP001276659">
    <property type="component" value="Unassembled WGS sequence"/>
</dbReference>